<dbReference type="Proteomes" id="UP001592531">
    <property type="component" value="Unassembled WGS sequence"/>
</dbReference>
<name>A0ABV6VS77_9ACTN</name>
<evidence type="ECO:0000313" key="2">
    <source>
        <dbReference type="EMBL" id="MFC1416513.1"/>
    </source>
</evidence>
<protein>
    <submittedName>
        <fullName evidence="2">Replication initiator protein RepSA</fullName>
    </submittedName>
</protein>
<feature type="region of interest" description="Disordered" evidence="1">
    <location>
        <begin position="454"/>
        <end position="473"/>
    </location>
</feature>
<dbReference type="NCBIfam" id="NF041486">
    <property type="entry name" value="rep_init_RepSA"/>
    <property type="match status" value="1"/>
</dbReference>
<evidence type="ECO:0000256" key="1">
    <source>
        <dbReference type="SAM" id="MobiDB-lite"/>
    </source>
</evidence>
<accession>A0ABV6VS77</accession>
<dbReference type="Pfam" id="PF20199">
    <property type="entry name" value="RepSA"/>
    <property type="match status" value="1"/>
</dbReference>
<dbReference type="RefSeq" id="WP_380533790.1">
    <property type="nucleotide sequence ID" value="NZ_JBHFAB010000004.1"/>
</dbReference>
<reference evidence="2 3" key="1">
    <citation type="submission" date="2024-09" db="EMBL/GenBank/DDBJ databases">
        <authorList>
            <person name="Lee S.D."/>
        </authorList>
    </citation>
    <scope>NUCLEOTIDE SEQUENCE [LARGE SCALE GENOMIC DNA]</scope>
    <source>
        <strain evidence="2 3">N8-3</strain>
    </source>
</reference>
<comment type="caution">
    <text evidence="2">The sequence shown here is derived from an EMBL/GenBank/DDBJ whole genome shotgun (WGS) entry which is preliminary data.</text>
</comment>
<dbReference type="InterPro" id="IPR048241">
    <property type="entry name" value="RepSA_streptomyces"/>
</dbReference>
<sequence>MTTPTLTSAAEREHAAALDLARLSARGDLPQLVDQLRRTSGCANPVHLQGFRTLLHAPTGQILHRYATDTEPGHRLRVACGNRRASRCPSCAHTYAGDTFHLIRAGLVGDTTKGVPVSVRDHPRVFATLTAPSFGPVHNRPDHAPCRCGHQHQVTDPLLGTPLDVERYDYPRAVLWNNHAPELWRRFTIYLRRDLAQAAGLTRKEFADHARVSFGKVAEYQRRGAVHFHAVIRIDGPDGPTTAPPAWATVALLDRAIRSAARRTFVPLEAAADMPALVLRWGTQVDVRPIKAFGDGSAITEQAVASYVAKYATKSAEATESVDRRITERHDLARLGLPEHTRRLIETCWDLDDLYPHRLLAHWSHMLGFRGHFSSKSPSYSTTLGALRQVRADFRAEQARADLRERLLADGLPGLDDLPEAETLVLAHWAYSGSGLTPGESLLAAGIAEQLEHNRTTAREESQRLAQDKEEHP</sequence>
<organism evidence="2 3">
    <name type="scientific">Streptacidiphilus cavernicola</name>
    <dbReference type="NCBI Taxonomy" id="3342716"/>
    <lineage>
        <taxon>Bacteria</taxon>
        <taxon>Bacillati</taxon>
        <taxon>Actinomycetota</taxon>
        <taxon>Actinomycetes</taxon>
        <taxon>Kitasatosporales</taxon>
        <taxon>Streptomycetaceae</taxon>
        <taxon>Streptacidiphilus</taxon>
    </lineage>
</organism>
<dbReference type="EMBL" id="JBHFAB010000004">
    <property type="protein sequence ID" value="MFC1416513.1"/>
    <property type="molecule type" value="Genomic_DNA"/>
</dbReference>
<proteinExistence type="predicted"/>
<dbReference type="InterPro" id="IPR046828">
    <property type="entry name" value="RepSA"/>
</dbReference>
<keyword evidence="3" id="KW-1185">Reference proteome</keyword>
<evidence type="ECO:0000313" key="3">
    <source>
        <dbReference type="Proteomes" id="UP001592531"/>
    </source>
</evidence>
<gene>
    <name evidence="2" type="primary">repSA</name>
    <name evidence="2" type="ORF">ACEZDE_07655</name>
</gene>